<dbReference type="Pfam" id="PF07732">
    <property type="entry name" value="Cu-oxidase_3"/>
    <property type="match status" value="1"/>
</dbReference>
<name>A0A084G056_PSEDA</name>
<dbReference type="EMBL" id="JOWA01000121">
    <property type="protein sequence ID" value="KEZ40718.1"/>
    <property type="molecule type" value="Genomic_DNA"/>
</dbReference>
<keyword evidence="4" id="KW-0560">Oxidoreductase</keyword>
<dbReference type="Pfam" id="PF07731">
    <property type="entry name" value="Cu-oxidase_2"/>
    <property type="match status" value="1"/>
</dbReference>
<dbReference type="GO" id="GO:0010106">
    <property type="term" value="P:cellular response to iron ion starvation"/>
    <property type="evidence" value="ECO:0007669"/>
    <property type="project" value="TreeGrafter"/>
</dbReference>
<dbReference type="InterPro" id="IPR033138">
    <property type="entry name" value="Cu_oxidase_CS"/>
</dbReference>
<dbReference type="GO" id="GO:0004322">
    <property type="term" value="F:ferroxidase activity"/>
    <property type="evidence" value="ECO:0007669"/>
    <property type="project" value="TreeGrafter"/>
</dbReference>
<dbReference type="GO" id="GO:0033215">
    <property type="term" value="P:reductive iron assimilation"/>
    <property type="evidence" value="ECO:0007669"/>
    <property type="project" value="TreeGrafter"/>
</dbReference>
<keyword evidence="3 7" id="KW-0732">Signal</keyword>
<dbReference type="InterPro" id="IPR001117">
    <property type="entry name" value="Cu-oxidase_2nd"/>
</dbReference>
<keyword evidence="6" id="KW-0325">Glycoprotein</keyword>
<organism evidence="11 12">
    <name type="scientific">Pseudallescheria apiosperma</name>
    <name type="common">Scedosporium apiospermum</name>
    <dbReference type="NCBI Taxonomy" id="563466"/>
    <lineage>
        <taxon>Eukaryota</taxon>
        <taxon>Fungi</taxon>
        <taxon>Dikarya</taxon>
        <taxon>Ascomycota</taxon>
        <taxon>Pezizomycotina</taxon>
        <taxon>Sordariomycetes</taxon>
        <taxon>Hypocreomycetidae</taxon>
        <taxon>Microascales</taxon>
        <taxon>Microascaceae</taxon>
        <taxon>Scedosporium</taxon>
    </lineage>
</organism>
<feature type="domain" description="Plastocyanin-like" evidence="8">
    <location>
        <begin position="153"/>
        <end position="282"/>
    </location>
</feature>
<dbReference type="RefSeq" id="XP_016640517.1">
    <property type="nucleotide sequence ID" value="XM_016790254.1"/>
</dbReference>
<dbReference type="PANTHER" id="PTHR11709">
    <property type="entry name" value="MULTI-COPPER OXIDASE"/>
    <property type="match status" value="1"/>
</dbReference>
<dbReference type="InterPro" id="IPR011706">
    <property type="entry name" value="Cu-oxidase_C"/>
</dbReference>
<proteinExistence type="inferred from homology"/>
<dbReference type="PROSITE" id="PS00080">
    <property type="entry name" value="MULTICOPPER_OXIDASE2"/>
    <property type="match status" value="1"/>
</dbReference>
<accession>A0A084G056</accession>
<feature type="domain" description="Plastocyanin-like" evidence="10">
    <location>
        <begin position="29"/>
        <end position="144"/>
    </location>
</feature>
<evidence type="ECO:0000256" key="3">
    <source>
        <dbReference type="ARBA" id="ARBA00022729"/>
    </source>
</evidence>
<evidence type="ECO:0000256" key="6">
    <source>
        <dbReference type="ARBA" id="ARBA00023180"/>
    </source>
</evidence>
<evidence type="ECO:0000259" key="10">
    <source>
        <dbReference type="Pfam" id="PF07732"/>
    </source>
</evidence>
<evidence type="ECO:0000313" key="12">
    <source>
        <dbReference type="Proteomes" id="UP000028545"/>
    </source>
</evidence>
<sequence length="566" mass="63159">MRGPAFGLLLPGILAGVASAATVEYDWDITWLNAAPDGFQRPVIGVNNQWPCPEIRATKGDTIRVKMNNKLGNQTTSLHFHGINQVSTNWMDGPSLATQCPVPPGESIVYEFLADEAGTFWWHSHNMAQYPDGLRAPLIIEDPNDPYKDEYDEEYILTISDWFLEEALILGKRLLSSNNTFGAPPAPNSILLNDGQGADYPFEVGKNYRFRIINMGASNNAMIHFDSHDMNVIMNDAAYVQQEIAYQLHVTPAQRYDVIIKGIERDNRNFGILVSLDRNRDYTAVTPKPVWPLNATAYLVLDPEGERRPDVVDVWRPFDDAHFKPLQGDILPPADKTLVFNFQTCKDKYGIVRHCVNGSPYVPAKVPTLYTAATTGNFNTNETVYGAVHPFIVSYGDIVDIVVNNHDGSIHPFHLHGHHFQVLSRPQTNGGDWPGPDHAGGYNPKPPRRDTVNVFPKSHAVLRFEANNPGVYLFHCHIEWHVEMGLTATIIEAPDMLRDITIPKDHIEACKKAGVPFEGNAGGNVEDPLDTSNIDYEPPLEYVGAQWTPTSPPACRVKRSRIGRLL</sequence>
<dbReference type="PROSITE" id="PS00079">
    <property type="entry name" value="MULTICOPPER_OXIDASE1"/>
    <property type="match status" value="2"/>
</dbReference>
<dbReference type="KEGG" id="sapo:SAPIO_CDS8659"/>
<dbReference type="AlphaFoldDB" id="A0A084G056"/>
<evidence type="ECO:0000256" key="1">
    <source>
        <dbReference type="ARBA" id="ARBA00010609"/>
    </source>
</evidence>
<feature type="signal peptide" evidence="7">
    <location>
        <begin position="1"/>
        <end position="20"/>
    </location>
</feature>
<evidence type="ECO:0000256" key="7">
    <source>
        <dbReference type="SAM" id="SignalP"/>
    </source>
</evidence>
<reference evidence="11 12" key="1">
    <citation type="journal article" date="2014" name="Genome Announc.">
        <title>Draft genome sequence of the pathogenic fungus Scedosporium apiospermum.</title>
        <authorList>
            <person name="Vandeputte P."/>
            <person name="Ghamrawi S."/>
            <person name="Rechenmann M."/>
            <person name="Iltis A."/>
            <person name="Giraud S."/>
            <person name="Fleury M."/>
            <person name="Thornton C."/>
            <person name="Delhaes L."/>
            <person name="Meyer W."/>
            <person name="Papon N."/>
            <person name="Bouchara J.P."/>
        </authorList>
    </citation>
    <scope>NUCLEOTIDE SEQUENCE [LARGE SCALE GENOMIC DNA]</scope>
    <source>
        <strain evidence="11 12">IHEM 14462</strain>
    </source>
</reference>
<dbReference type="PANTHER" id="PTHR11709:SF361">
    <property type="entry name" value="IRON TRANSPORT MULTICOPPER OXIDASE FET3"/>
    <property type="match status" value="1"/>
</dbReference>
<protein>
    <submittedName>
        <fullName evidence="11">Iron transport multicopper oxidase FET3</fullName>
    </submittedName>
</protein>
<dbReference type="GeneID" id="27727731"/>
<dbReference type="GO" id="GO:0005507">
    <property type="term" value="F:copper ion binding"/>
    <property type="evidence" value="ECO:0007669"/>
    <property type="project" value="InterPro"/>
</dbReference>
<dbReference type="InterPro" id="IPR008972">
    <property type="entry name" value="Cupredoxin"/>
</dbReference>
<dbReference type="InterPro" id="IPR045087">
    <property type="entry name" value="Cu-oxidase_fam"/>
</dbReference>
<dbReference type="CDD" id="cd13877">
    <property type="entry name" value="CuRO_2_Fet3p_like"/>
    <property type="match status" value="1"/>
</dbReference>
<dbReference type="CDD" id="cd13851">
    <property type="entry name" value="CuRO_1_Fet3p"/>
    <property type="match status" value="1"/>
</dbReference>
<comment type="similarity">
    <text evidence="1">Belongs to the multicopper oxidase family.</text>
</comment>
<evidence type="ECO:0000256" key="2">
    <source>
        <dbReference type="ARBA" id="ARBA00022723"/>
    </source>
</evidence>
<dbReference type="GO" id="GO:0033573">
    <property type="term" value="C:high-affinity iron permease complex"/>
    <property type="evidence" value="ECO:0007669"/>
    <property type="project" value="TreeGrafter"/>
</dbReference>
<evidence type="ECO:0000313" key="11">
    <source>
        <dbReference type="EMBL" id="KEZ40718.1"/>
    </source>
</evidence>
<dbReference type="InterPro" id="IPR044130">
    <property type="entry name" value="CuRO_2_Fet3-like"/>
</dbReference>
<dbReference type="OrthoDB" id="2121828at2759"/>
<evidence type="ECO:0000256" key="5">
    <source>
        <dbReference type="ARBA" id="ARBA00023008"/>
    </source>
</evidence>
<evidence type="ECO:0000259" key="9">
    <source>
        <dbReference type="Pfam" id="PF07731"/>
    </source>
</evidence>
<dbReference type="InterPro" id="IPR002355">
    <property type="entry name" value="Cu_oxidase_Cu_BS"/>
</dbReference>
<dbReference type="OMA" id="FHGINQI"/>
<dbReference type="Proteomes" id="UP000028545">
    <property type="component" value="Unassembled WGS sequence"/>
</dbReference>
<gene>
    <name evidence="11" type="ORF">SAPIO_CDS8659</name>
</gene>
<dbReference type="SUPFAM" id="SSF49503">
    <property type="entry name" value="Cupredoxins"/>
    <property type="match status" value="3"/>
</dbReference>
<keyword evidence="2" id="KW-0479">Metal-binding</keyword>
<dbReference type="Pfam" id="PF00394">
    <property type="entry name" value="Cu-oxidase"/>
    <property type="match status" value="1"/>
</dbReference>
<evidence type="ECO:0000256" key="4">
    <source>
        <dbReference type="ARBA" id="ARBA00023002"/>
    </source>
</evidence>
<evidence type="ECO:0000259" key="8">
    <source>
        <dbReference type="Pfam" id="PF00394"/>
    </source>
</evidence>
<dbReference type="Gene3D" id="2.60.40.420">
    <property type="entry name" value="Cupredoxins - blue copper proteins"/>
    <property type="match status" value="3"/>
</dbReference>
<comment type="caution">
    <text evidence="11">The sequence shown here is derived from an EMBL/GenBank/DDBJ whole genome shotgun (WGS) entry which is preliminary data.</text>
</comment>
<dbReference type="InterPro" id="IPR011707">
    <property type="entry name" value="Cu-oxidase-like_N"/>
</dbReference>
<keyword evidence="12" id="KW-1185">Reference proteome</keyword>
<feature type="chain" id="PRO_5001775107" evidence="7">
    <location>
        <begin position="21"/>
        <end position="566"/>
    </location>
</feature>
<feature type="domain" description="Plastocyanin-like" evidence="9">
    <location>
        <begin position="361"/>
        <end position="494"/>
    </location>
</feature>
<dbReference type="HOGENOM" id="CLU_006504_7_3_1"/>
<dbReference type="VEuPathDB" id="FungiDB:SAPIO_CDS8659"/>
<keyword evidence="5" id="KW-0186">Copper</keyword>